<gene>
    <name evidence="1" type="ORF">Msi02_07980</name>
</gene>
<organism evidence="1 2">
    <name type="scientific">Microbispora siamensis</name>
    <dbReference type="NCBI Taxonomy" id="564413"/>
    <lineage>
        <taxon>Bacteria</taxon>
        <taxon>Bacillati</taxon>
        <taxon>Actinomycetota</taxon>
        <taxon>Actinomycetes</taxon>
        <taxon>Streptosporangiales</taxon>
        <taxon>Streptosporangiaceae</taxon>
        <taxon>Microbispora</taxon>
    </lineage>
</organism>
<keyword evidence="2" id="KW-1185">Reference proteome</keyword>
<dbReference type="EMBL" id="BOOF01000003">
    <property type="protein sequence ID" value="GIH59981.1"/>
    <property type="molecule type" value="Genomic_DNA"/>
</dbReference>
<sequence>MGPYGVGNNMTPGSAVTLSKAFADIGSVGSILISQRVRRLMRDEAHETGVRFCR</sequence>
<reference evidence="1 2" key="1">
    <citation type="submission" date="2021-01" db="EMBL/GenBank/DDBJ databases">
        <title>Whole genome shotgun sequence of Microbispora siamensis NBRC 104113.</title>
        <authorList>
            <person name="Komaki H."/>
            <person name="Tamura T."/>
        </authorList>
    </citation>
    <scope>NUCLEOTIDE SEQUENCE [LARGE SCALE GENOMIC DNA]</scope>
    <source>
        <strain evidence="1 2">NBRC 104113</strain>
    </source>
</reference>
<protein>
    <submittedName>
        <fullName evidence="1">Uncharacterized protein</fullName>
    </submittedName>
</protein>
<proteinExistence type="predicted"/>
<accession>A0ABQ4GEZ9</accession>
<evidence type="ECO:0000313" key="1">
    <source>
        <dbReference type="EMBL" id="GIH59981.1"/>
    </source>
</evidence>
<name>A0ABQ4GEZ9_9ACTN</name>
<evidence type="ECO:0000313" key="2">
    <source>
        <dbReference type="Proteomes" id="UP000660454"/>
    </source>
</evidence>
<comment type="caution">
    <text evidence="1">The sequence shown here is derived from an EMBL/GenBank/DDBJ whole genome shotgun (WGS) entry which is preliminary data.</text>
</comment>
<dbReference type="Proteomes" id="UP000660454">
    <property type="component" value="Unassembled WGS sequence"/>
</dbReference>